<dbReference type="OrthoDB" id="10254221at2759"/>
<dbReference type="STRING" id="177199.A0A420XZ97"/>
<evidence type="ECO:0000256" key="1">
    <source>
        <dbReference type="ARBA" id="ARBA00038376"/>
    </source>
</evidence>
<dbReference type="InterPro" id="IPR036291">
    <property type="entry name" value="NAD(P)-bd_dom_sf"/>
</dbReference>
<dbReference type="SUPFAM" id="SSF51735">
    <property type="entry name" value="NAD(P)-binding Rossmann-fold domains"/>
    <property type="match status" value="1"/>
</dbReference>
<comment type="similarity">
    <text evidence="1">Belongs to the avfA family.</text>
</comment>
<organism evidence="3 4">
    <name type="scientific">Coniochaeta pulveracea</name>
    <dbReference type="NCBI Taxonomy" id="177199"/>
    <lineage>
        <taxon>Eukaryota</taxon>
        <taxon>Fungi</taxon>
        <taxon>Dikarya</taxon>
        <taxon>Ascomycota</taxon>
        <taxon>Pezizomycotina</taxon>
        <taxon>Sordariomycetes</taxon>
        <taxon>Sordariomycetidae</taxon>
        <taxon>Coniochaetales</taxon>
        <taxon>Coniochaetaceae</taxon>
        <taxon>Coniochaeta</taxon>
    </lineage>
</organism>
<dbReference type="GO" id="GO:0004074">
    <property type="term" value="F:biliverdin reductase [NAD(P)H] activity"/>
    <property type="evidence" value="ECO:0007669"/>
    <property type="project" value="TreeGrafter"/>
</dbReference>
<dbReference type="PANTHER" id="PTHR43355:SF2">
    <property type="entry name" value="FLAVIN REDUCTASE (NADPH)"/>
    <property type="match status" value="1"/>
</dbReference>
<accession>A0A420XZ97</accession>
<reference evidence="3 4" key="1">
    <citation type="submission" date="2018-08" db="EMBL/GenBank/DDBJ databases">
        <title>Draft genome of the lignicolous fungus Coniochaeta pulveracea.</title>
        <authorList>
            <person name="Borstlap C.J."/>
            <person name="De Witt R.N."/>
            <person name="Botha A."/>
            <person name="Volschenk H."/>
        </authorList>
    </citation>
    <scope>NUCLEOTIDE SEQUENCE [LARGE SCALE GENOMIC DNA]</scope>
    <source>
        <strain evidence="3 4">CAB683</strain>
    </source>
</reference>
<comment type="caution">
    <text evidence="3">The sequence shown here is derived from an EMBL/GenBank/DDBJ whole genome shotgun (WGS) entry which is preliminary data.</text>
</comment>
<dbReference type="Proteomes" id="UP000275385">
    <property type="component" value="Unassembled WGS sequence"/>
</dbReference>
<dbReference type="EMBL" id="QVQW01000086">
    <property type="protein sequence ID" value="RKU40956.1"/>
    <property type="molecule type" value="Genomic_DNA"/>
</dbReference>
<protein>
    <recommendedName>
        <fullName evidence="2">NAD(P)-binding domain-containing protein</fullName>
    </recommendedName>
</protein>
<dbReference type="InterPro" id="IPR051606">
    <property type="entry name" value="Polyketide_Oxido-like"/>
</dbReference>
<dbReference type="PANTHER" id="PTHR43355">
    <property type="entry name" value="FLAVIN REDUCTASE (NADPH)"/>
    <property type="match status" value="1"/>
</dbReference>
<dbReference type="GO" id="GO:0042602">
    <property type="term" value="F:riboflavin reductase (NADPH) activity"/>
    <property type="evidence" value="ECO:0007669"/>
    <property type="project" value="TreeGrafter"/>
</dbReference>
<sequence>MQPGNNTIALLGATGKTGRSVLRLLLEDGTHNLQIYVRSKQKLFGLFPQLSAASQNVKIYEGAISDLSVLISCLSGANTAIVTLGENENLRGISILQDSARNIVAAVEELRRRDSSFKKLRLVYLSSSSKNERFAAARPWLANWFIQTAFYYPYQDLAKAQDILLAAPSLLSVLLVQPPVLVEEPPSGSKLSTEHVNLACSYEDLGAAFVELACHDQYGDLKAIGVSSKGGNASLKYTPVIVSRIVFGFLTGYVPGFWALRQKLGLDSL</sequence>
<dbReference type="Pfam" id="PF13460">
    <property type="entry name" value="NAD_binding_10"/>
    <property type="match status" value="1"/>
</dbReference>
<proteinExistence type="inferred from homology"/>
<feature type="domain" description="NAD(P)-binding" evidence="2">
    <location>
        <begin position="12"/>
        <end position="211"/>
    </location>
</feature>
<dbReference type="InterPro" id="IPR016040">
    <property type="entry name" value="NAD(P)-bd_dom"/>
</dbReference>
<dbReference type="AlphaFoldDB" id="A0A420XZ97"/>
<evidence type="ECO:0000313" key="3">
    <source>
        <dbReference type="EMBL" id="RKU40956.1"/>
    </source>
</evidence>
<keyword evidence="4" id="KW-1185">Reference proteome</keyword>
<evidence type="ECO:0000259" key="2">
    <source>
        <dbReference type="Pfam" id="PF13460"/>
    </source>
</evidence>
<dbReference type="Gene3D" id="3.40.50.720">
    <property type="entry name" value="NAD(P)-binding Rossmann-like Domain"/>
    <property type="match status" value="1"/>
</dbReference>
<name>A0A420XZ97_9PEZI</name>
<gene>
    <name evidence="3" type="ORF">DL546_002763</name>
</gene>
<evidence type="ECO:0000313" key="4">
    <source>
        <dbReference type="Proteomes" id="UP000275385"/>
    </source>
</evidence>